<reference evidence="2" key="1">
    <citation type="submission" date="2021-01" db="EMBL/GenBank/DDBJ databases">
        <authorList>
            <person name="Corre E."/>
            <person name="Pelletier E."/>
            <person name="Niang G."/>
            <person name="Scheremetjew M."/>
            <person name="Finn R."/>
            <person name="Kale V."/>
            <person name="Holt S."/>
            <person name="Cochrane G."/>
            <person name="Meng A."/>
            <person name="Brown T."/>
            <person name="Cohen L."/>
        </authorList>
    </citation>
    <scope>NUCLEOTIDE SEQUENCE</scope>
    <source>
        <strain evidence="2">379</strain>
    </source>
</reference>
<sequence length="428" mass="47206">MWMSQRVGSSWVSRLLNSHPEIAMKGEKYNNCQDDDCLEEMCRLFTAPASPETRVRGFKQKFLYCGGGPQLERKMCLPPDAGLNALERCLLPDDPSIGIYEKGFLWQWDANGTRDNVSMTIRRHQHILSYQIFTHVGAKVVCMLRRNAFDIALSIETHSLLVQRCGVSNLVNDEAVGCWDEVRREGVRVNVTHFTESVLDQSRFTRFQVEVCEAQARHSPVYFLWYEDLLNDFSKATHDLQVFLGVTPMELSSSMQKTNEDVHRWILNFDELIAAAEGSITMLQSSSEECNGVLGARGMLRNASGILGSADMTSDEAGVGGDTDQRANSDPAPLLLVIAAAAAGCAVGALAARASWRYDTKEVVARPAPTVRGGARAKRGKRLPRRAAPRTGASEYASTEQAALWSCAPGADPEDMQAAAEERRDASV</sequence>
<protein>
    <recommendedName>
        <fullName evidence="3">Sulfotransferase domain-containing protein</fullName>
    </recommendedName>
</protein>
<organism evidence="2">
    <name type="scientific">Emiliania huxleyi</name>
    <name type="common">Coccolithophore</name>
    <name type="synonym">Pontosphaera huxleyi</name>
    <dbReference type="NCBI Taxonomy" id="2903"/>
    <lineage>
        <taxon>Eukaryota</taxon>
        <taxon>Haptista</taxon>
        <taxon>Haptophyta</taxon>
        <taxon>Prymnesiophyceae</taxon>
        <taxon>Isochrysidales</taxon>
        <taxon>Noelaerhabdaceae</taxon>
        <taxon>Emiliania</taxon>
    </lineage>
</organism>
<gene>
    <name evidence="2" type="ORF">EHUX00137_LOCUS9872</name>
</gene>
<feature type="compositionally biased region" description="Basic residues" evidence="1">
    <location>
        <begin position="375"/>
        <end position="388"/>
    </location>
</feature>
<evidence type="ECO:0000256" key="1">
    <source>
        <dbReference type="SAM" id="MobiDB-lite"/>
    </source>
</evidence>
<name>A0A7S3W528_EMIHU</name>
<dbReference type="InterPro" id="IPR027417">
    <property type="entry name" value="P-loop_NTPase"/>
</dbReference>
<dbReference type="EMBL" id="HBIR01013429">
    <property type="protein sequence ID" value="CAE0537740.1"/>
    <property type="molecule type" value="Transcribed_RNA"/>
</dbReference>
<evidence type="ECO:0000313" key="2">
    <source>
        <dbReference type="EMBL" id="CAE0537740.1"/>
    </source>
</evidence>
<feature type="region of interest" description="Disordered" evidence="1">
    <location>
        <begin position="369"/>
        <end position="428"/>
    </location>
</feature>
<dbReference type="AlphaFoldDB" id="A0A7S3W528"/>
<dbReference type="SUPFAM" id="SSF52540">
    <property type="entry name" value="P-loop containing nucleoside triphosphate hydrolases"/>
    <property type="match status" value="1"/>
</dbReference>
<evidence type="ECO:0008006" key="3">
    <source>
        <dbReference type="Google" id="ProtNLM"/>
    </source>
</evidence>
<accession>A0A7S3W528</accession>
<proteinExistence type="predicted"/>
<dbReference type="Gene3D" id="3.40.50.300">
    <property type="entry name" value="P-loop containing nucleotide triphosphate hydrolases"/>
    <property type="match status" value="1"/>
</dbReference>